<feature type="region of interest" description="Disordered" evidence="1">
    <location>
        <begin position="1"/>
        <end position="25"/>
    </location>
</feature>
<dbReference type="EMBL" id="DS028100">
    <property type="protein sequence ID" value="KMP09768.1"/>
    <property type="molecule type" value="Genomic_DNA"/>
</dbReference>
<reference evidence="3" key="1">
    <citation type="journal article" date="2010" name="Genome Res.">
        <title>Population genomic sequencing of Coccidioides fungi reveals recent hybridization and transposon control.</title>
        <authorList>
            <person name="Neafsey D.E."/>
            <person name="Barker B.M."/>
            <person name="Sharpton T.J."/>
            <person name="Stajich J.E."/>
            <person name="Park D.J."/>
            <person name="Whiston E."/>
            <person name="Hung C.-Y."/>
            <person name="McMahan C."/>
            <person name="White J."/>
            <person name="Sykes S."/>
            <person name="Heiman D."/>
            <person name="Young S."/>
            <person name="Zeng Q."/>
            <person name="Abouelleil A."/>
            <person name="Aftuck L."/>
            <person name="Bessette D."/>
            <person name="Brown A."/>
            <person name="FitzGerald M."/>
            <person name="Lui A."/>
            <person name="Macdonald J.P."/>
            <person name="Priest M."/>
            <person name="Orbach M.J."/>
            <person name="Galgiani J.N."/>
            <person name="Kirkland T.N."/>
            <person name="Cole G.T."/>
            <person name="Birren B.W."/>
            <person name="Henn M.R."/>
            <person name="Taylor J.W."/>
            <person name="Rounsley S.D."/>
        </authorList>
    </citation>
    <scope>NUCLEOTIDE SEQUENCE [LARGE SCALE GENOMIC DNA]</scope>
    <source>
        <strain evidence="3">RMSCC 2394</strain>
    </source>
</reference>
<organism evidence="2 3">
    <name type="scientific">Coccidioides immitis RMSCC 2394</name>
    <dbReference type="NCBI Taxonomy" id="404692"/>
    <lineage>
        <taxon>Eukaryota</taxon>
        <taxon>Fungi</taxon>
        <taxon>Dikarya</taxon>
        <taxon>Ascomycota</taxon>
        <taxon>Pezizomycotina</taxon>
        <taxon>Eurotiomycetes</taxon>
        <taxon>Eurotiomycetidae</taxon>
        <taxon>Onygenales</taxon>
        <taxon>Onygenaceae</taxon>
        <taxon>Coccidioides</taxon>
    </lineage>
</organism>
<gene>
    <name evidence="2" type="ORF">CIRG_09001</name>
</gene>
<evidence type="ECO:0000256" key="1">
    <source>
        <dbReference type="SAM" id="MobiDB-lite"/>
    </source>
</evidence>
<protein>
    <submittedName>
        <fullName evidence="2">Uncharacterized protein</fullName>
    </submittedName>
</protein>
<accession>A0A0J6YS07</accession>
<evidence type="ECO:0000313" key="3">
    <source>
        <dbReference type="Proteomes" id="UP000054565"/>
    </source>
</evidence>
<sequence length="112" mass="12644">MRMRMHRPGYQPPRGRELSKFSPRRPIARTPSFGFVSIDQTASLADQFHFTYLVAHERRRSRERLDNCSLRGGVEEEKTTDRLLFVKPSILIFSPSGLGHSISLSGATSVVG</sequence>
<proteinExistence type="predicted"/>
<name>A0A0J6YS07_COCIT</name>
<dbReference type="AlphaFoldDB" id="A0A0J6YS07"/>
<evidence type="ECO:0000313" key="2">
    <source>
        <dbReference type="EMBL" id="KMP09768.1"/>
    </source>
</evidence>
<dbReference type="Proteomes" id="UP000054565">
    <property type="component" value="Unassembled WGS sequence"/>
</dbReference>